<protein>
    <recommendedName>
        <fullName evidence="2">Nuclear transport factor 2 family protein</fullName>
    </recommendedName>
</protein>
<evidence type="ECO:0008006" key="2">
    <source>
        <dbReference type="Google" id="ProtNLM"/>
    </source>
</evidence>
<proteinExistence type="predicted"/>
<organism evidence="1">
    <name type="scientific">Desertifilum tharense IPPAS B-1220</name>
    <dbReference type="NCBI Taxonomy" id="1781255"/>
    <lineage>
        <taxon>Bacteria</taxon>
        <taxon>Bacillati</taxon>
        <taxon>Cyanobacteriota</taxon>
        <taxon>Cyanophyceae</taxon>
        <taxon>Desertifilales</taxon>
        <taxon>Desertifilaceae</taxon>
        <taxon>Desertifilum</taxon>
    </lineage>
</organism>
<reference evidence="1" key="1">
    <citation type="submission" date="2016-09" db="EMBL/GenBank/DDBJ databases">
        <title>Draft genome of thermotolerant cyanobacterium Desertifilum sp. strain IPPAS B-1220.</title>
        <authorList>
            <person name="Sinetova M.A."/>
            <person name="Bolakhan K."/>
            <person name="Zayadan B.K."/>
            <person name="Mironov K.S."/>
            <person name="Ustinova V."/>
            <person name="Kupriyanova E.V."/>
            <person name="Sidorov R.A."/>
            <person name="Skrypnik A.N."/>
            <person name="Gogoleva N.E."/>
            <person name="Gogolev Y.V."/>
            <person name="Los D.A."/>
        </authorList>
    </citation>
    <scope>NUCLEOTIDE SEQUENCE [LARGE SCALE GENOMIC DNA]</scope>
    <source>
        <strain evidence="1">IPPAS B-1220</strain>
    </source>
</reference>
<sequence>MHNRLTSLPRLLKTAYRHLSPARIAPLALGVSIWCSGALIYPNLVRAQTSQTPPAALATLIEQIDEMANQRKLREVMQFYDRNLAHSDGLTHRRLSDTLSQLWKRYPQLTYDTTILSWRPEGTAFIVETETLVSGEQDVKGQTQQFKSTIRSRQRVENGRIVRQDILSERTEVTAGDNPPTVRMNLPEQVRIGQRYSLDAIVQEPLGNDLLLGGVSEMPARANNYLTTLPANLDLLSAGGIYKQAVAPARPEERWISVVLIRGGGMTMITQRLRVTER</sequence>
<dbReference type="RefSeq" id="WP_069965757.1">
    <property type="nucleotide sequence ID" value="NZ_CM124774.1"/>
</dbReference>
<gene>
    <name evidence="1" type="ORF">BH720_03410</name>
</gene>
<dbReference type="OrthoDB" id="507769at2"/>
<evidence type="ECO:0000313" key="1">
    <source>
        <dbReference type="EMBL" id="OEJ76618.1"/>
    </source>
</evidence>
<name>A0A1E5QPP6_9CYAN</name>
<accession>A0A1E5QPP6</accession>
<dbReference type="EMBL" id="MJGC01000035">
    <property type="protein sequence ID" value="OEJ76618.1"/>
    <property type="molecule type" value="Genomic_DNA"/>
</dbReference>
<dbReference type="AlphaFoldDB" id="A0A1E5QPP6"/>
<comment type="caution">
    <text evidence="1">The sequence shown here is derived from an EMBL/GenBank/DDBJ whole genome shotgun (WGS) entry which is preliminary data.</text>
</comment>
<dbReference type="STRING" id="1781255.BH720_03410"/>